<evidence type="ECO:0000256" key="2">
    <source>
        <dbReference type="RuleBase" id="RU363120"/>
    </source>
</evidence>
<feature type="compositionally biased region" description="Polar residues" evidence="3">
    <location>
        <begin position="87"/>
        <end position="101"/>
    </location>
</feature>
<dbReference type="EMBL" id="JANBQD010000085">
    <property type="protein sequence ID" value="KAJ1988794.1"/>
    <property type="molecule type" value="Genomic_DNA"/>
</dbReference>
<comment type="similarity">
    <text evidence="1 2">Belongs to the endosulfine family.</text>
</comment>
<dbReference type="Proteomes" id="UP001151295">
    <property type="component" value="Unassembled WGS sequence"/>
</dbReference>
<comment type="caution">
    <text evidence="4">The sequence shown here is derived from an EMBL/GenBank/DDBJ whole genome shotgun (WGS) entry which is preliminary data.</text>
</comment>
<keyword evidence="5" id="KW-1185">Reference proteome</keyword>
<dbReference type="Pfam" id="PF04667">
    <property type="entry name" value="Endosulfine"/>
    <property type="match status" value="1"/>
</dbReference>
<reference evidence="4" key="1">
    <citation type="submission" date="2022-07" db="EMBL/GenBank/DDBJ databases">
        <title>Phylogenomic reconstructions and comparative analyses of Kickxellomycotina fungi.</title>
        <authorList>
            <person name="Reynolds N.K."/>
            <person name="Stajich J.E."/>
            <person name="Barry K."/>
            <person name="Grigoriev I.V."/>
            <person name="Crous P."/>
            <person name="Smith M.E."/>
        </authorList>
    </citation>
    <scope>NUCLEOTIDE SEQUENCE</scope>
    <source>
        <strain evidence="4">BCRC 34882</strain>
    </source>
</reference>
<name>A0ABQ8PIN6_9FUNG</name>
<accession>A0ABQ8PIN6</accession>
<evidence type="ECO:0000313" key="5">
    <source>
        <dbReference type="Proteomes" id="UP001151295"/>
    </source>
</evidence>
<proteinExistence type="inferred from homology"/>
<gene>
    <name evidence="4" type="ORF">EDC05_005085</name>
</gene>
<evidence type="ECO:0000313" key="4">
    <source>
        <dbReference type="EMBL" id="KAJ1988794.1"/>
    </source>
</evidence>
<feature type="compositionally biased region" description="Low complexity" evidence="3">
    <location>
        <begin position="102"/>
        <end position="119"/>
    </location>
</feature>
<organism evidence="4 5">
    <name type="scientific">Coemansia umbellata</name>
    <dbReference type="NCBI Taxonomy" id="1424467"/>
    <lineage>
        <taxon>Eukaryota</taxon>
        <taxon>Fungi</taxon>
        <taxon>Fungi incertae sedis</taxon>
        <taxon>Zoopagomycota</taxon>
        <taxon>Kickxellomycotina</taxon>
        <taxon>Kickxellomycetes</taxon>
        <taxon>Kickxellales</taxon>
        <taxon>Kickxellaceae</taxon>
        <taxon>Coemansia</taxon>
    </lineage>
</organism>
<sequence length="149" mass="16434">MLPAKQQKIDINSLSEQEKLEFRKYGQLPKRKLPTHRLKERKYFDSGDYAMSKAGKQVANVGEDHPSPDTIPHHVSSPGSPAVAKSPESQDTDTTPVVSEIQQQQQQQQQQAPSLVVAPAPVPDAPATGRPQFVRRVSQAAGAQYRVKD</sequence>
<evidence type="ECO:0000256" key="3">
    <source>
        <dbReference type="SAM" id="MobiDB-lite"/>
    </source>
</evidence>
<evidence type="ECO:0000256" key="1">
    <source>
        <dbReference type="ARBA" id="ARBA00010520"/>
    </source>
</evidence>
<comment type="function">
    <text evidence="2">Plays an essential role in initiation of the G0 program by preventing the degradation of specific nutrient-regulated mRNAs via the 5'-3' mRNA decay pathway.</text>
</comment>
<feature type="region of interest" description="Disordered" evidence="3">
    <location>
        <begin position="47"/>
        <end position="132"/>
    </location>
</feature>
<protein>
    <recommendedName>
        <fullName evidence="2">mRNA stability protein</fullName>
    </recommendedName>
</protein>
<dbReference type="InterPro" id="IPR006760">
    <property type="entry name" value="Endosulphine"/>
</dbReference>